<accession>A0A498D798</accession>
<evidence type="ECO:0008006" key="3">
    <source>
        <dbReference type="Google" id="ProtNLM"/>
    </source>
</evidence>
<dbReference type="Proteomes" id="UP000270219">
    <property type="component" value="Unassembled WGS sequence"/>
</dbReference>
<keyword evidence="2" id="KW-1185">Reference proteome</keyword>
<reference evidence="1 2" key="1">
    <citation type="submission" date="2018-10" db="EMBL/GenBank/DDBJ databases">
        <title>Oceanobacillus sp. YLB-02 draft genome.</title>
        <authorList>
            <person name="Yu L."/>
        </authorList>
    </citation>
    <scope>NUCLEOTIDE SEQUENCE [LARGE SCALE GENOMIC DNA]</scope>
    <source>
        <strain evidence="1 2">YLB-02</strain>
    </source>
</reference>
<protein>
    <recommendedName>
        <fullName evidence="3">VCBS repeat-containing protein</fullName>
    </recommendedName>
</protein>
<name>A0A498D798_9BACI</name>
<comment type="caution">
    <text evidence="1">The sequence shown here is derived from an EMBL/GenBank/DDBJ whole genome shotgun (WGS) entry which is preliminary data.</text>
</comment>
<evidence type="ECO:0000313" key="1">
    <source>
        <dbReference type="EMBL" id="RLL46456.1"/>
    </source>
</evidence>
<dbReference type="RefSeq" id="WP_121521707.1">
    <property type="nucleotide sequence ID" value="NZ_RCHR01000002.1"/>
</dbReference>
<proteinExistence type="predicted"/>
<sequence length="248" mass="28218">MKYFILVIVFLVVLPNTIYSEETENDTINIDTYQVDITGDGLLESIHLKGRPFSPDADYFHSIWAEIKSPDDELWTIQYGSGYDPEIKFVDINHDKIQDMLYQSPTGGSGGLYHYDLHSLANNELLEIPLPNQEYVSGAFKDNFIIELSLSPNDKSIVMDVSNRAKEYIKLGIYNKRGNLLKSTSVMIDPIAFFEPVTISESKGQGLKSFKQISGGYHADQLGTIEALWYYLDGEWIILKKQWNETTP</sequence>
<dbReference type="OrthoDB" id="1653343at2"/>
<organism evidence="1 2">
    <name type="scientific">Oceanobacillus piezotolerans</name>
    <dbReference type="NCBI Taxonomy" id="2448030"/>
    <lineage>
        <taxon>Bacteria</taxon>
        <taxon>Bacillati</taxon>
        <taxon>Bacillota</taxon>
        <taxon>Bacilli</taxon>
        <taxon>Bacillales</taxon>
        <taxon>Bacillaceae</taxon>
        <taxon>Oceanobacillus</taxon>
    </lineage>
</organism>
<evidence type="ECO:0000313" key="2">
    <source>
        <dbReference type="Proteomes" id="UP000270219"/>
    </source>
</evidence>
<gene>
    <name evidence="1" type="ORF">D8M04_04415</name>
</gene>
<dbReference type="AlphaFoldDB" id="A0A498D798"/>
<dbReference type="EMBL" id="RCHR01000002">
    <property type="protein sequence ID" value="RLL46456.1"/>
    <property type="molecule type" value="Genomic_DNA"/>
</dbReference>